<proteinExistence type="predicted"/>
<protein>
    <recommendedName>
        <fullName evidence="3">Sigma 54 modulation protein / S30EA ribosomal protein</fullName>
    </recommendedName>
</protein>
<sequence>MTFSDESYNLRIELDCQGCELSPREVAAMEMDVDTLASLVDDFPVSDLHVTVVYHHKPDDYHVKTNLVLSGTSLFTGERDGLVQPAFEACMRKLVKKVRAYKRQMRVGEDAEKQSAGTRHQVTPNAEVDLAGLIQSVSDDDYPTFRNLIDVFAPSLTSRIAHWLDRYPDMLEGVQPAMTVEDLLEEVFLNAFDDFEKRPHNVPPGNWLEHLIDPSVQALLQSPDEEYQRVEFSKLLVS</sequence>
<evidence type="ECO:0008006" key="3">
    <source>
        <dbReference type="Google" id="ProtNLM"/>
    </source>
</evidence>
<dbReference type="OrthoDB" id="250638at2"/>
<reference evidence="1 2" key="1">
    <citation type="submission" date="2019-02" db="EMBL/GenBank/DDBJ databases">
        <title>Deep-cultivation of Planctomycetes and their phenomic and genomic characterization uncovers novel biology.</title>
        <authorList>
            <person name="Wiegand S."/>
            <person name="Jogler M."/>
            <person name="Boedeker C."/>
            <person name="Pinto D."/>
            <person name="Vollmers J."/>
            <person name="Rivas-Marin E."/>
            <person name="Kohn T."/>
            <person name="Peeters S.H."/>
            <person name="Heuer A."/>
            <person name="Rast P."/>
            <person name="Oberbeckmann S."/>
            <person name="Bunk B."/>
            <person name="Jeske O."/>
            <person name="Meyerdierks A."/>
            <person name="Storesund J.E."/>
            <person name="Kallscheuer N."/>
            <person name="Luecker S."/>
            <person name="Lage O.M."/>
            <person name="Pohl T."/>
            <person name="Merkel B.J."/>
            <person name="Hornburger P."/>
            <person name="Mueller R.-W."/>
            <person name="Bruemmer F."/>
            <person name="Labrenz M."/>
            <person name="Spormann A.M."/>
            <person name="Op den Camp H."/>
            <person name="Overmann J."/>
            <person name="Amann R."/>
            <person name="Jetten M.S.M."/>
            <person name="Mascher T."/>
            <person name="Medema M.H."/>
            <person name="Devos D.P."/>
            <person name="Kaster A.-K."/>
            <person name="Ovreas L."/>
            <person name="Rohde M."/>
            <person name="Galperin M.Y."/>
            <person name="Jogler C."/>
        </authorList>
    </citation>
    <scope>NUCLEOTIDE SEQUENCE [LARGE SCALE GENOMIC DNA]</scope>
    <source>
        <strain evidence="1 2">SV_7m_r</strain>
    </source>
</reference>
<name>A0A517SU20_9BACT</name>
<accession>A0A517SU20</accession>
<organism evidence="1 2">
    <name type="scientific">Stieleria bergensis</name>
    <dbReference type="NCBI Taxonomy" id="2528025"/>
    <lineage>
        <taxon>Bacteria</taxon>
        <taxon>Pseudomonadati</taxon>
        <taxon>Planctomycetota</taxon>
        <taxon>Planctomycetia</taxon>
        <taxon>Pirellulales</taxon>
        <taxon>Pirellulaceae</taxon>
        <taxon>Stieleria</taxon>
    </lineage>
</organism>
<evidence type="ECO:0000313" key="2">
    <source>
        <dbReference type="Proteomes" id="UP000315003"/>
    </source>
</evidence>
<evidence type="ECO:0000313" key="1">
    <source>
        <dbReference type="EMBL" id="QDT59583.1"/>
    </source>
</evidence>
<gene>
    <name evidence="1" type="ORF">SV7mr_20920</name>
</gene>
<keyword evidence="2" id="KW-1185">Reference proteome</keyword>
<dbReference type="Proteomes" id="UP000315003">
    <property type="component" value="Chromosome"/>
</dbReference>
<dbReference type="EMBL" id="CP036272">
    <property type="protein sequence ID" value="QDT59583.1"/>
    <property type="molecule type" value="Genomic_DNA"/>
</dbReference>
<dbReference type="AlphaFoldDB" id="A0A517SU20"/>
<dbReference type="RefSeq" id="WP_145271554.1">
    <property type="nucleotide sequence ID" value="NZ_CP036272.1"/>
</dbReference>
<dbReference type="InterPro" id="IPR036567">
    <property type="entry name" value="RHF-like"/>
</dbReference>
<dbReference type="SUPFAM" id="SSF69754">
    <property type="entry name" value="Ribosome binding protein Y (YfiA homologue)"/>
    <property type="match status" value="1"/>
</dbReference>